<dbReference type="STRING" id="1430326.B8W66_08340"/>
<dbReference type="InterPro" id="IPR021368">
    <property type="entry name" value="T7SS_EccE"/>
</dbReference>
<organism evidence="9 10">
    <name type="scientific">Mycobacterium decipiens</name>
    <dbReference type="NCBI Taxonomy" id="1430326"/>
    <lineage>
        <taxon>Bacteria</taxon>
        <taxon>Bacillati</taxon>
        <taxon>Actinomycetota</taxon>
        <taxon>Actinomycetes</taxon>
        <taxon>Mycobacteriales</taxon>
        <taxon>Mycobacteriaceae</taxon>
        <taxon>Mycobacterium</taxon>
    </lineage>
</organism>
<reference evidence="9 10" key="1">
    <citation type="submission" date="2017-04" db="EMBL/GenBank/DDBJ databases">
        <title>The new phylogeny of genus Mycobacterium.</title>
        <authorList>
            <person name="Tortoli E."/>
            <person name="Trovato A."/>
            <person name="Cirillo D.M."/>
        </authorList>
    </citation>
    <scope>NUCLEOTIDE SEQUENCE [LARGE SCALE GENOMIC DNA]</scope>
    <source>
        <strain evidence="9 10">TBL 1200985</strain>
    </source>
</reference>
<evidence type="ECO:0000256" key="2">
    <source>
        <dbReference type="ARBA" id="ARBA00007759"/>
    </source>
</evidence>
<evidence type="ECO:0000256" key="4">
    <source>
        <dbReference type="ARBA" id="ARBA00022692"/>
    </source>
</evidence>
<protein>
    <submittedName>
        <fullName evidence="9">Type VII secretion protein EccE</fullName>
    </submittedName>
</protein>
<accession>A0A1X2LWL9</accession>
<dbReference type="NCBIfam" id="TIGR03923">
    <property type="entry name" value="T7SS_EccE"/>
    <property type="match status" value="1"/>
</dbReference>
<evidence type="ECO:0000313" key="9">
    <source>
        <dbReference type="EMBL" id="OSC41512.1"/>
    </source>
</evidence>
<keyword evidence="3" id="KW-1003">Cell membrane</keyword>
<dbReference type="InterPro" id="IPR050051">
    <property type="entry name" value="EccE_dom"/>
</dbReference>
<evidence type="ECO:0000256" key="6">
    <source>
        <dbReference type="ARBA" id="ARBA00023136"/>
    </source>
</evidence>
<dbReference type="EMBL" id="NCXP01000007">
    <property type="protein sequence ID" value="OSC41512.1"/>
    <property type="molecule type" value="Genomic_DNA"/>
</dbReference>
<dbReference type="GO" id="GO:0005886">
    <property type="term" value="C:plasma membrane"/>
    <property type="evidence" value="ECO:0007669"/>
    <property type="project" value="UniProtKB-SubCell"/>
</dbReference>
<sequence length="319" mass="35243">MACPWRSPHDQRVLGVGAVVAIVLFSWWRGLHLTTILHRRLAMVRRQRRMTRQHRRPATEARIDAKATALLRIRPLTAGTDWLPLPVIAGYLNRYGIRADKIRITNRDIGTDRRTWIGLTVSAADNLTALQARSPCFPLRETTQVAARRLADHLREIGWAVSMAGPDDIPPLLGRSAHETWRGVQRHIVQGIGDYVAAYRINVDDALPDTLAAIRSHPAREIWTVLEIARGGTGRTLAAACAVRTGARLGGTVSPAGLIPHDGNHRSALMALNPLSTQWLDGHTNPPSDLLGRLRWPAPRCMVAVPARNHGQNARPRSA</sequence>
<keyword evidence="10" id="KW-1185">Reference proteome</keyword>
<evidence type="ECO:0000256" key="7">
    <source>
        <dbReference type="SAM" id="Phobius"/>
    </source>
</evidence>
<evidence type="ECO:0000256" key="3">
    <source>
        <dbReference type="ARBA" id="ARBA00022475"/>
    </source>
</evidence>
<name>A0A1X2LWL9_9MYCO</name>
<keyword evidence="4 7" id="KW-0812">Transmembrane</keyword>
<dbReference type="Pfam" id="PF11203">
    <property type="entry name" value="EccE"/>
    <property type="match status" value="1"/>
</dbReference>
<dbReference type="AlphaFoldDB" id="A0A1X2LWL9"/>
<feature type="transmembrane region" description="Helical" evidence="7">
    <location>
        <begin position="12"/>
        <end position="31"/>
    </location>
</feature>
<proteinExistence type="inferred from homology"/>
<evidence type="ECO:0000313" key="10">
    <source>
        <dbReference type="Proteomes" id="UP000193247"/>
    </source>
</evidence>
<keyword evidence="6 7" id="KW-0472">Membrane</keyword>
<comment type="subcellular location">
    <subcellularLocation>
        <location evidence="1">Cell membrane</location>
    </subcellularLocation>
</comment>
<dbReference type="OrthoDB" id="4760969at2"/>
<gene>
    <name evidence="9" type="ORF">B8W66_08340</name>
</gene>
<comment type="similarity">
    <text evidence="2">Belongs to the EccE family.</text>
</comment>
<evidence type="ECO:0000256" key="5">
    <source>
        <dbReference type="ARBA" id="ARBA00022989"/>
    </source>
</evidence>
<feature type="domain" description="Type VII secretion system protein EccE" evidence="8">
    <location>
        <begin position="112"/>
        <end position="185"/>
    </location>
</feature>
<comment type="caution">
    <text evidence="9">The sequence shown here is derived from an EMBL/GenBank/DDBJ whole genome shotgun (WGS) entry which is preliminary data.</text>
</comment>
<dbReference type="Proteomes" id="UP000193247">
    <property type="component" value="Unassembled WGS sequence"/>
</dbReference>
<evidence type="ECO:0000256" key="1">
    <source>
        <dbReference type="ARBA" id="ARBA00004236"/>
    </source>
</evidence>
<evidence type="ECO:0000259" key="8">
    <source>
        <dbReference type="Pfam" id="PF11203"/>
    </source>
</evidence>
<keyword evidence="5 7" id="KW-1133">Transmembrane helix</keyword>